<comment type="caution">
    <text evidence="2">The sequence shown here is derived from an EMBL/GenBank/DDBJ whole genome shotgun (WGS) entry which is preliminary data.</text>
</comment>
<evidence type="ECO:0000259" key="1">
    <source>
        <dbReference type="PROSITE" id="PS50097"/>
    </source>
</evidence>
<dbReference type="Pfam" id="PF00651">
    <property type="entry name" value="BTB"/>
    <property type="match status" value="1"/>
</dbReference>
<accession>A0ABR4BZF6</accession>
<dbReference type="InterPro" id="IPR011333">
    <property type="entry name" value="SKP1/BTB/POZ_sf"/>
</dbReference>
<dbReference type="PANTHER" id="PTHR47843:SF5">
    <property type="entry name" value="BTB_POZ DOMAIN PROTEIN"/>
    <property type="match status" value="1"/>
</dbReference>
<dbReference type="Gene3D" id="3.30.710.10">
    <property type="entry name" value="Potassium Channel Kv1.1, Chain A"/>
    <property type="match status" value="1"/>
</dbReference>
<reference evidence="2 3" key="1">
    <citation type="journal article" date="2024" name="Commun. Biol.">
        <title>Comparative genomic analysis of thermophilic fungi reveals convergent evolutionary adaptations and gene losses.</title>
        <authorList>
            <person name="Steindorff A.S."/>
            <person name="Aguilar-Pontes M.V."/>
            <person name="Robinson A.J."/>
            <person name="Andreopoulos B."/>
            <person name="LaButti K."/>
            <person name="Kuo A."/>
            <person name="Mondo S."/>
            <person name="Riley R."/>
            <person name="Otillar R."/>
            <person name="Haridas S."/>
            <person name="Lipzen A."/>
            <person name="Grimwood J."/>
            <person name="Schmutz J."/>
            <person name="Clum A."/>
            <person name="Reid I.D."/>
            <person name="Moisan M.C."/>
            <person name="Butler G."/>
            <person name="Nguyen T.T.M."/>
            <person name="Dewar K."/>
            <person name="Conant G."/>
            <person name="Drula E."/>
            <person name="Henrissat B."/>
            <person name="Hansel C."/>
            <person name="Singer S."/>
            <person name="Hutchinson M.I."/>
            <person name="de Vries R.P."/>
            <person name="Natvig D.O."/>
            <person name="Powell A.J."/>
            <person name="Tsang A."/>
            <person name="Grigoriev I.V."/>
        </authorList>
    </citation>
    <scope>NUCLEOTIDE SEQUENCE [LARGE SCALE GENOMIC DNA]</scope>
    <source>
        <strain evidence="2 3">CBS 494.80</strain>
    </source>
</reference>
<dbReference type="PROSITE" id="PS50097">
    <property type="entry name" value="BTB"/>
    <property type="match status" value="1"/>
</dbReference>
<gene>
    <name evidence="2" type="ORF">VTL71DRAFT_5774</name>
</gene>
<feature type="domain" description="BTB" evidence="1">
    <location>
        <begin position="15"/>
        <end position="82"/>
    </location>
</feature>
<dbReference type="InterPro" id="IPR000210">
    <property type="entry name" value="BTB/POZ_dom"/>
</dbReference>
<proteinExistence type="predicted"/>
<keyword evidence="3" id="KW-1185">Reference proteome</keyword>
<dbReference type="PANTHER" id="PTHR47843">
    <property type="entry name" value="BTB DOMAIN-CONTAINING PROTEIN-RELATED"/>
    <property type="match status" value="1"/>
</dbReference>
<dbReference type="EMBL" id="JAZHXI010000016">
    <property type="protein sequence ID" value="KAL2062702.1"/>
    <property type="molecule type" value="Genomic_DNA"/>
</dbReference>
<evidence type="ECO:0000313" key="3">
    <source>
        <dbReference type="Proteomes" id="UP001595075"/>
    </source>
</evidence>
<sequence length="258" mass="28246">MASITALMFATDKYSDLLIKCKGKEFKVHRIVVCLQSKPLAAAVDGKFKEAITGEIDLDGNEPGIVQYMLQFMYTQDYTDSALSKRIPASSGMTGSAALLVHTKLYIIGDQLDIQPLKALAKNKYEATVSEFWNSDSFVTSLELLYKETSEDDRLLKEIAVKVAGQHVKELCDRGDFVALCKANGEIGFDVLNASIMAKADLIASMMAQAALTDSKAAAANALKVCPWCYEEGIVGHYPEGRGHKFTFFCHACSAQFN</sequence>
<organism evidence="2 3">
    <name type="scientific">Oculimacula yallundae</name>
    <dbReference type="NCBI Taxonomy" id="86028"/>
    <lineage>
        <taxon>Eukaryota</taxon>
        <taxon>Fungi</taxon>
        <taxon>Dikarya</taxon>
        <taxon>Ascomycota</taxon>
        <taxon>Pezizomycotina</taxon>
        <taxon>Leotiomycetes</taxon>
        <taxon>Helotiales</taxon>
        <taxon>Ploettnerulaceae</taxon>
        <taxon>Oculimacula</taxon>
    </lineage>
</organism>
<dbReference type="Proteomes" id="UP001595075">
    <property type="component" value="Unassembled WGS sequence"/>
</dbReference>
<protein>
    <recommendedName>
        <fullName evidence="1">BTB domain-containing protein</fullName>
    </recommendedName>
</protein>
<dbReference type="SUPFAM" id="SSF54695">
    <property type="entry name" value="POZ domain"/>
    <property type="match status" value="1"/>
</dbReference>
<name>A0ABR4BZF6_9HELO</name>
<evidence type="ECO:0000313" key="2">
    <source>
        <dbReference type="EMBL" id="KAL2062702.1"/>
    </source>
</evidence>
<dbReference type="CDD" id="cd18186">
    <property type="entry name" value="BTB_POZ_ZBTB_KLHL-like"/>
    <property type="match status" value="1"/>
</dbReference>